<sequence length="100" mass="11647">MKKYDLHKIMKAAHEIYRKYFKLYQLTHGVQTFGDCLKLAWANEKKRVADEEARKAEKEVMKAALVRPERRSSYDYCNAPASAYYNQNSKGAFGSRYVGD</sequence>
<protein>
    <submittedName>
        <fullName evidence="2">Uncharacterized protein</fullName>
    </submittedName>
</protein>
<accession>A0A396ET87</accession>
<evidence type="ECO:0000313" key="7">
    <source>
        <dbReference type="Proteomes" id="UP000260759"/>
    </source>
</evidence>
<evidence type="ECO:0000313" key="2">
    <source>
        <dbReference type="EMBL" id="RGN93635.1"/>
    </source>
</evidence>
<evidence type="ECO:0000313" key="4">
    <source>
        <dbReference type="EMBL" id="RGS51264.1"/>
    </source>
</evidence>
<dbReference type="EMBL" id="QSVA01000009">
    <property type="protein sequence ID" value="RGN93635.1"/>
    <property type="molecule type" value="Genomic_DNA"/>
</dbReference>
<comment type="caution">
    <text evidence="2">The sequence shown here is derived from an EMBL/GenBank/DDBJ whole genome shotgun (WGS) entry which is preliminary data.</text>
</comment>
<name>A0A396ET87_BACUN</name>
<gene>
    <name evidence="6" type="ORF">DW831_13565</name>
    <name evidence="5" type="ORF">DWW14_03485</name>
    <name evidence="4" type="ORF">DWX87_17855</name>
    <name evidence="3" type="ORF">DWY92_19635</name>
    <name evidence="2" type="ORF">DXB37_12195</name>
    <name evidence="1" type="ORF">POZ22_18875</name>
</gene>
<dbReference type="EMBL" id="QRVP01000023">
    <property type="protein sequence ID" value="RGS51264.1"/>
    <property type="molecule type" value="Genomic_DNA"/>
</dbReference>
<dbReference type="Proteomes" id="UP000285343">
    <property type="component" value="Unassembled WGS sequence"/>
</dbReference>
<reference evidence="1" key="2">
    <citation type="submission" date="2022-10" db="EMBL/GenBank/DDBJ databases">
        <title>Human gut microbiome strain richness.</title>
        <authorList>
            <person name="Chen-Liaw A."/>
        </authorList>
    </citation>
    <scope>NUCLEOTIDE SEQUENCE</scope>
    <source>
        <strain evidence="1">BSD2780061687st1_G10_BSD2780061687b_171204</strain>
    </source>
</reference>
<dbReference type="EMBL" id="QRTH01000018">
    <property type="protein sequence ID" value="RGQ47146.1"/>
    <property type="molecule type" value="Genomic_DNA"/>
</dbReference>
<dbReference type="Proteomes" id="UP000284514">
    <property type="component" value="Unassembled WGS sequence"/>
</dbReference>
<organism evidence="2 7">
    <name type="scientific">Bacteroides uniformis</name>
    <dbReference type="NCBI Taxonomy" id="820"/>
    <lineage>
        <taxon>Bacteria</taxon>
        <taxon>Pseudomonadati</taxon>
        <taxon>Bacteroidota</taxon>
        <taxon>Bacteroidia</taxon>
        <taxon>Bacteroidales</taxon>
        <taxon>Bacteroidaceae</taxon>
        <taxon>Bacteroides</taxon>
    </lineage>
</organism>
<evidence type="ECO:0000313" key="8">
    <source>
        <dbReference type="Proteomes" id="UP000283680"/>
    </source>
</evidence>
<reference evidence="7 8" key="1">
    <citation type="submission" date="2018-08" db="EMBL/GenBank/DDBJ databases">
        <title>A genome reference for cultivated species of the human gut microbiota.</title>
        <authorList>
            <person name="Zou Y."/>
            <person name="Xue W."/>
            <person name="Luo G."/>
        </authorList>
    </citation>
    <scope>NUCLEOTIDE SEQUENCE [LARGE SCALE GENOMIC DNA]</scope>
    <source>
        <strain evidence="5 11">AF14-42</strain>
        <strain evidence="4 10">AF21-53</strain>
        <strain evidence="3 8">AF28-11</strain>
        <strain evidence="6 9">AM34-25</strain>
        <strain evidence="2 7">OM03-4</strain>
    </source>
</reference>
<evidence type="ECO:0000313" key="5">
    <source>
        <dbReference type="EMBL" id="RGV45144.1"/>
    </source>
</evidence>
<dbReference type="Proteomes" id="UP000285283">
    <property type="component" value="Unassembled WGS sequence"/>
</dbReference>
<dbReference type="Proteomes" id="UP000260759">
    <property type="component" value="Unassembled WGS sequence"/>
</dbReference>
<evidence type="ECO:0000313" key="9">
    <source>
        <dbReference type="Proteomes" id="UP000284514"/>
    </source>
</evidence>
<dbReference type="EMBL" id="QSIF01000023">
    <property type="protein sequence ID" value="RHC72653.1"/>
    <property type="molecule type" value="Genomic_DNA"/>
</dbReference>
<dbReference type="Proteomes" id="UP000283680">
    <property type="component" value="Unassembled WGS sequence"/>
</dbReference>
<evidence type="ECO:0000313" key="10">
    <source>
        <dbReference type="Proteomes" id="UP000285283"/>
    </source>
</evidence>
<dbReference type="RefSeq" id="WP_117600669.1">
    <property type="nucleotide sequence ID" value="NZ_CAXSNS010000016.1"/>
</dbReference>
<evidence type="ECO:0000313" key="6">
    <source>
        <dbReference type="EMBL" id="RHC72653.1"/>
    </source>
</evidence>
<evidence type="ECO:0000313" key="3">
    <source>
        <dbReference type="EMBL" id="RGQ47146.1"/>
    </source>
</evidence>
<proteinExistence type="predicted"/>
<evidence type="ECO:0000313" key="1">
    <source>
        <dbReference type="EMBL" id="MDC1856824.1"/>
    </source>
</evidence>
<evidence type="ECO:0000313" key="11">
    <source>
        <dbReference type="Proteomes" id="UP000285343"/>
    </source>
</evidence>
<dbReference type="EMBL" id="QRZC01000003">
    <property type="protein sequence ID" value="RGV45144.1"/>
    <property type="molecule type" value="Genomic_DNA"/>
</dbReference>
<dbReference type="EMBL" id="JAQNSB010000036">
    <property type="protein sequence ID" value="MDC1856824.1"/>
    <property type="molecule type" value="Genomic_DNA"/>
</dbReference>
<dbReference type="Proteomes" id="UP001214113">
    <property type="component" value="Unassembled WGS sequence"/>
</dbReference>
<dbReference type="AlphaFoldDB" id="A0A396ET87"/>